<reference evidence="2 3" key="1">
    <citation type="submission" date="2020-08" db="EMBL/GenBank/DDBJ databases">
        <title>Bridging the membrane lipid divide: bacteria of the FCB group superphylum have the potential to synthesize archaeal ether lipids.</title>
        <authorList>
            <person name="Villanueva L."/>
            <person name="Von Meijenfeldt F.A.B."/>
            <person name="Westbye A.B."/>
            <person name="Yadav S."/>
            <person name="Hopmans E.C."/>
            <person name="Dutilh B.E."/>
            <person name="Sinninghe Damste J.S."/>
        </authorList>
    </citation>
    <scope>NUCLEOTIDE SEQUENCE [LARGE SCALE GENOMIC DNA]</scope>
    <source>
        <strain evidence="2">NIOZ-UU27</strain>
    </source>
</reference>
<dbReference type="InterPro" id="IPR029044">
    <property type="entry name" value="Nucleotide-diphossugar_trans"/>
</dbReference>
<evidence type="ECO:0000313" key="2">
    <source>
        <dbReference type="EMBL" id="MBC8178236.1"/>
    </source>
</evidence>
<name>A0A8J6T9H5_9DELT</name>
<accession>A0A8J6T9H5</accession>
<dbReference type="SUPFAM" id="SSF53448">
    <property type="entry name" value="Nucleotide-diphospho-sugar transferases"/>
    <property type="match status" value="1"/>
</dbReference>
<dbReference type="AlphaFoldDB" id="A0A8J6T9H5"/>
<dbReference type="Gene3D" id="3.90.550.10">
    <property type="entry name" value="Spore Coat Polysaccharide Biosynthesis Protein SpsA, Chain A"/>
    <property type="match status" value="1"/>
</dbReference>
<keyword evidence="2" id="KW-0808">Transferase</keyword>
<organism evidence="2 3">
    <name type="scientific">Candidatus Desulfacyla euxinica</name>
    <dbReference type="NCBI Taxonomy" id="2841693"/>
    <lineage>
        <taxon>Bacteria</taxon>
        <taxon>Deltaproteobacteria</taxon>
        <taxon>Candidatus Desulfacyla</taxon>
    </lineage>
</organism>
<dbReference type="GO" id="GO:0016740">
    <property type="term" value="F:transferase activity"/>
    <property type="evidence" value="ECO:0007669"/>
    <property type="project" value="UniProtKB-KW"/>
</dbReference>
<dbReference type="InterPro" id="IPR005835">
    <property type="entry name" value="NTP_transferase_dom"/>
</dbReference>
<dbReference type="Proteomes" id="UP000650524">
    <property type="component" value="Unassembled WGS sequence"/>
</dbReference>
<comment type="caution">
    <text evidence="2">The sequence shown here is derived from an EMBL/GenBank/DDBJ whole genome shotgun (WGS) entry which is preliminary data.</text>
</comment>
<dbReference type="InterPro" id="IPR050486">
    <property type="entry name" value="Mannose-1P_guanyltransferase"/>
</dbReference>
<evidence type="ECO:0000259" key="1">
    <source>
        <dbReference type="Pfam" id="PF00483"/>
    </source>
</evidence>
<dbReference type="Pfam" id="PF00483">
    <property type="entry name" value="NTP_transferase"/>
    <property type="match status" value="1"/>
</dbReference>
<sequence>MSLPVAILAGGMATRLMPLTEKIPKALIDINGEPFIVHQLRLLRSKGIVNVVICAGHLGEMIRDFVDDGRQFDIQVEYSFDGGRLLGTGGAVRKALSLLGESFYVLYGDSYLPCDFKKIQATFEDSGKKGLMTVFRNDGAWDTSNVEFKDGQILAYDKRRLSPRMRHIDYGLGVFKREAFDSVPGDMPYDLSELYQLLLSKDELAAFEVFERFYEAGSVEGLEELKRYMLGEGRRVKGEG</sequence>
<protein>
    <submittedName>
        <fullName evidence="2">NTP transferase domain-containing protein</fullName>
    </submittedName>
</protein>
<gene>
    <name evidence="2" type="ORF">H8E19_12600</name>
</gene>
<proteinExistence type="predicted"/>
<dbReference type="PANTHER" id="PTHR22572">
    <property type="entry name" value="SUGAR-1-PHOSPHATE GUANYL TRANSFERASE"/>
    <property type="match status" value="1"/>
</dbReference>
<dbReference type="EMBL" id="JACNJD010000267">
    <property type="protein sequence ID" value="MBC8178236.1"/>
    <property type="molecule type" value="Genomic_DNA"/>
</dbReference>
<evidence type="ECO:0000313" key="3">
    <source>
        <dbReference type="Proteomes" id="UP000650524"/>
    </source>
</evidence>
<feature type="domain" description="Nucleotidyl transferase" evidence="1">
    <location>
        <begin position="7"/>
        <end position="137"/>
    </location>
</feature>